<dbReference type="InterPro" id="IPR013096">
    <property type="entry name" value="Cupin_2"/>
</dbReference>
<proteinExistence type="predicted"/>
<dbReference type="PRINTS" id="PR00032">
    <property type="entry name" value="HTHARAC"/>
</dbReference>
<dbReference type="PANTHER" id="PTHR43280:SF34">
    <property type="entry name" value="ARAC-FAMILY TRANSCRIPTIONAL REGULATOR"/>
    <property type="match status" value="1"/>
</dbReference>
<dbReference type="Gene3D" id="1.10.10.60">
    <property type="entry name" value="Homeodomain-like"/>
    <property type="match status" value="2"/>
</dbReference>
<keyword evidence="6" id="KW-1185">Reference proteome</keyword>
<dbReference type="InterPro" id="IPR011051">
    <property type="entry name" value="RmlC_Cupin_sf"/>
</dbReference>
<keyword evidence="1" id="KW-0805">Transcription regulation</keyword>
<dbReference type="InterPro" id="IPR018062">
    <property type="entry name" value="HTH_AraC-typ_CS"/>
</dbReference>
<gene>
    <name evidence="5" type="ORF">H9625_11190</name>
</gene>
<name>A0ABR8Y9Z3_9BACT</name>
<dbReference type="Proteomes" id="UP000620874">
    <property type="component" value="Unassembled WGS sequence"/>
</dbReference>
<dbReference type="InterPro" id="IPR018060">
    <property type="entry name" value="HTH_AraC"/>
</dbReference>
<organism evidence="5 6">
    <name type="scientific">Phocaeicola intestinalis</name>
    <dbReference type="NCBI Taxonomy" id="2762212"/>
    <lineage>
        <taxon>Bacteria</taxon>
        <taxon>Pseudomonadati</taxon>
        <taxon>Bacteroidota</taxon>
        <taxon>Bacteroidia</taxon>
        <taxon>Bacteroidales</taxon>
        <taxon>Bacteroidaceae</taxon>
        <taxon>Phocaeicola</taxon>
    </lineage>
</organism>
<dbReference type="InterPro" id="IPR020449">
    <property type="entry name" value="Tscrpt_reg_AraC-type_HTH"/>
</dbReference>
<evidence type="ECO:0000313" key="6">
    <source>
        <dbReference type="Proteomes" id="UP000620874"/>
    </source>
</evidence>
<dbReference type="SUPFAM" id="SSF51182">
    <property type="entry name" value="RmlC-like cupins"/>
    <property type="match status" value="2"/>
</dbReference>
<dbReference type="InterPro" id="IPR009057">
    <property type="entry name" value="Homeodomain-like_sf"/>
</dbReference>
<dbReference type="Pfam" id="PF07883">
    <property type="entry name" value="Cupin_2"/>
    <property type="match status" value="1"/>
</dbReference>
<evidence type="ECO:0000259" key="4">
    <source>
        <dbReference type="PROSITE" id="PS01124"/>
    </source>
</evidence>
<reference evidence="5 6" key="1">
    <citation type="submission" date="2020-08" db="EMBL/GenBank/DDBJ databases">
        <title>A Genomic Blueprint of the Chicken Gut Microbiome.</title>
        <authorList>
            <person name="Gilroy R."/>
            <person name="Ravi A."/>
            <person name="Getino M."/>
            <person name="Pursley I."/>
            <person name="Horton D.L."/>
            <person name="Alikhan N.-F."/>
            <person name="Baker D."/>
            <person name="Gharbi K."/>
            <person name="Hall N."/>
            <person name="Watson M."/>
            <person name="Adriaenssens E.M."/>
            <person name="Foster-Nyarko E."/>
            <person name="Jarju S."/>
            <person name="Secka A."/>
            <person name="Antonio M."/>
            <person name="Oren A."/>
            <person name="Chaudhuri R."/>
            <person name="La Ragione R.M."/>
            <person name="Hildebrand F."/>
            <person name="Pallen M.J."/>
        </authorList>
    </citation>
    <scope>NUCLEOTIDE SEQUENCE [LARGE SCALE GENOMIC DNA]</scope>
    <source>
        <strain evidence="5 6">Sa1CVN1</strain>
    </source>
</reference>
<dbReference type="PROSITE" id="PS00041">
    <property type="entry name" value="HTH_ARAC_FAMILY_1"/>
    <property type="match status" value="1"/>
</dbReference>
<dbReference type="Pfam" id="PF12833">
    <property type="entry name" value="HTH_18"/>
    <property type="match status" value="1"/>
</dbReference>
<dbReference type="Gene3D" id="2.60.120.10">
    <property type="entry name" value="Jelly Rolls"/>
    <property type="match status" value="1"/>
</dbReference>
<accession>A0ABR8Y9Z3</accession>
<keyword evidence="3" id="KW-0804">Transcription</keyword>
<evidence type="ECO:0000256" key="1">
    <source>
        <dbReference type="ARBA" id="ARBA00023015"/>
    </source>
</evidence>
<keyword evidence="2" id="KW-0238">DNA-binding</keyword>
<evidence type="ECO:0000313" key="5">
    <source>
        <dbReference type="EMBL" id="MBD8040988.1"/>
    </source>
</evidence>
<dbReference type="SUPFAM" id="SSF46689">
    <property type="entry name" value="Homeodomain-like"/>
    <property type="match status" value="1"/>
</dbReference>
<comment type="caution">
    <text evidence="5">The sequence shown here is derived from an EMBL/GenBank/DDBJ whole genome shotgun (WGS) entry which is preliminary data.</text>
</comment>
<dbReference type="EMBL" id="JACSPP010000035">
    <property type="protein sequence ID" value="MBD8040988.1"/>
    <property type="molecule type" value="Genomic_DNA"/>
</dbReference>
<dbReference type="PANTHER" id="PTHR43280">
    <property type="entry name" value="ARAC-FAMILY TRANSCRIPTIONAL REGULATOR"/>
    <property type="match status" value="1"/>
</dbReference>
<dbReference type="InterPro" id="IPR014710">
    <property type="entry name" value="RmlC-like_jellyroll"/>
</dbReference>
<protein>
    <submittedName>
        <fullName evidence="5">Helix-turn-helix transcriptional regulator</fullName>
    </submittedName>
</protein>
<evidence type="ECO:0000256" key="2">
    <source>
        <dbReference type="ARBA" id="ARBA00023125"/>
    </source>
</evidence>
<evidence type="ECO:0000256" key="3">
    <source>
        <dbReference type="ARBA" id="ARBA00023163"/>
    </source>
</evidence>
<dbReference type="RefSeq" id="WP_087210817.1">
    <property type="nucleotide sequence ID" value="NZ_JACSPP010000035.1"/>
</dbReference>
<feature type="domain" description="HTH araC/xylS-type" evidence="4">
    <location>
        <begin position="187"/>
        <end position="285"/>
    </location>
</feature>
<dbReference type="SMART" id="SM00342">
    <property type="entry name" value="HTH_ARAC"/>
    <property type="match status" value="1"/>
</dbReference>
<dbReference type="PROSITE" id="PS01124">
    <property type="entry name" value="HTH_ARAC_FAMILY_2"/>
    <property type="match status" value="1"/>
</dbReference>
<sequence>MNNVIYEQVAQNTENSFFYRRCTSWYKSAIGYHQHPELEIGFVIKGGGQRITDDFIENFREGDIIIVPANIPHCWIYDKLACPADERIEEAFIQFPQAFLNRLASFAKEFQDIASFYTNLKQCLSIQGEGAKEIRHILLDFDNYNEQQRLLGLLQILALAFRPGYSRYIGHHAFNGMPIHKNKQRLQTVYRYIIENYHRKITLDEIADYIAMNKNAFCLFFKKSTNEPFTVYLNHFRLQMATTLLNRTDQNISEIAYSVGFADIPYFNRCFKKEYGITPAEYRNKYRR</sequence>